<organism evidence="11 12">
    <name type="scientific">Hypothenemus hampei</name>
    <name type="common">Coffee berry borer</name>
    <dbReference type="NCBI Taxonomy" id="57062"/>
    <lineage>
        <taxon>Eukaryota</taxon>
        <taxon>Metazoa</taxon>
        <taxon>Ecdysozoa</taxon>
        <taxon>Arthropoda</taxon>
        <taxon>Hexapoda</taxon>
        <taxon>Insecta</taxon>
        <taxon>Pterygota</taxon>
        <taxon>Neoptera</taxon>
        <taxon>Endopterygota</taxon>
        <taxon>Coleoptera</taxon>
        <taxon>Polyphaga</taxon>
        <taxon>Cucujiformia</taxon>
        <taxon>Curculionidae</taxon>
        <taxon>Scolytinae</taxon>
        <taxon>Hypothenemus</taxon>
    </lineage>
</organism>
<feature type="compositionally biased region" description="Basic and acidic residues" evidence="9">
    <location>
        <begin position="1"/>
        <end position="10"/>
    </location>
</feature>
<dbReference type="CDD" id="cd11282">
    <property type="entry name" value="ADF_coactosin_like"/>
    <property type="match status" value="1"/>
</dbReference>
<feature type="region of interest" description="Disordered" evidence="9">
    <location>
        <begin position="1"/>
        <end position="25"/>
    </location>
</feature>
<dbReference type="GO" id="GO:0005856">
    <property type="term" value="C:cytoskeleton"/>
    <property type="evidence" value="ECO:0007669"/>
    <property type="project" value="UniProtKB-SubCell"/>
</dbReference>
<evidence type="ECO:0000256" key="1">
    <source>
        <dbReference type="ARBA" id="ARBA00004245"/>
    </source>
</evidence>
<dbReference type="InterPro" id="IPR002108">
    <property type="entry name" value="ADF-H"/>
</dbReference>
<dbReference type="AlphaFoldDB" id="A0ABD1F621"/>
<dbReference type="EMBL" id="JBDJPC010000002">
    <property type="protein sequence ID" value="KAL1513053.1"/>
    <property type="molecule type" value="Genomic_DNA"/>
</dbReference>
<feature type="region of interest" description="Disordered" evidence="9">
    <location>
        <begin position="124"/>
        <end position="149"/>
    </location>
</feature>
<dbReference type="SUPFAM" id="SSF55753">
    <property type="entry name" value="Actin depolymerizing proteins"/>
    <property type="match status" value="1"/>
</dbReference>
<dbReference type="PANTHER" id="PTHR10829">
    <property type="entry name" value="CORTACTIN AND DREBRIN"/>
    <property type="match status" value="1"/>
</dbReference>
<evidence type="ECO:0000313" key="11">
    <source>
        <dbReference type="EMBL" id="KAL1513053.1"/>
    </source>
</evidence>
<comment type="function">
    <text evidence="6">Binds to F-actin in a calcium-independent manner. Has no direct effect on actin depolymerization. Acts as a chaperone for ALOX5 (5LO), influencing both its stability and activity in leukotrienes synthesis.</text>
</comment>
<evidence type="ECO:0000256" key="7">
    <source>
        <dbReference type="ARBA" id="ARBA00062335"/>
    </source>
</evidence>
<dbReference type="Proteomes" id="UP001566132">
    <property type="component" value="Unassembled WGS sequence"/>
</dbReference>
<comment type="subcellular location">
    <subcellularLocation>
        <location evidence="1">Cytoplasm</location>
        <location evidence="1">Cytoskeleton</location>
    </subcellularLocation>
</comment>
<keyword evidence="12" id="KW-1185">Reference proteome</keyword>
<feature type="compositionally biased region" description="Basic and acidic residues" evidence="9">
    <location>
        <begin position="125"/>
        <end position="138"/>
    </location>
</feature>
<dbReference type="PROSITE" id="PS51263">
    <property type="entry name" value="ADF_H"/>
    <property type="match status" value="1"/>
</dbReference>
<comment type="similarity">
    <text evidence="5">Belongs to the actin-binding proteins ADF family. Coactosin subfamily.</text>
</comment>
<evidence type="ECO:0000256" key="4">
    <source>
        <dbReference type="ARBA" id="ARBA00023212"/>
    </source>
</evidence>
<evidence type="ECO:0000259" key="10">
    <source>
        <dbReference type="PROSITE" id="PS51263"/>
    </source>
</evidence>
<sequence length="340" mass="37493">MSVQETHNDQLPEDPVVLSTNEETQQEKILAEEHVVEEKNDQPIVQEEACILKKNVSISEITQEFLLNEQSATDIEIEANSSVAATVDSETLSSLNGDLIEAVDEVRIVEDDVVVEVNNSLATEELQKEPSVEPHEEISNGQSANEEPPVLNGTIASELIDEDYSLPEVSKVKKNFENLKSTEHGSAFITAPPKKGALSTTIDTDSIKKAYQDVRYDGSATQWAVFKFEGPTIVTSATGSDFTEFRTQFVDDERAFGYIRMQTGDEMSRRAKFLLVTWVGPSVSVLKRAKMSTDKAIIKDIVSNFAVELQTENLADINLQNFETELDKAAGAHYGTGIMG</sequence>
<evidence type="ECO:0000256" key="9">
    <source>
        <dbReference type="SAM" id="MobiDB-lite"/>
    </source>
</evidence>
<dbReference type="SMART" id="SM00102">
    <property type="entry name" value="ADF"/>
    <property type="match status" value="1"/>
</dbReference>
<comment type="subunit">
    <text evidence="7">Interacts with 5-lipoxygenase (ALOX5/5LO) in a calcium-independent manner. Binds to F-actin with a stoichiometry of 1:2.</text>
</comment>
<reference evidence="11 12" key="1">
    <citation type="submission" date="2024-05" db="EMBL/GenBank/DDBJ databases">
        <title>Genetic variation in Jamaican populations of the coffee berry borer (Hypothenemus hampei).</title>
        <authorList>
            <person name="Errbii M."/>
            <person name="Myrie A."/>
        </authorList>
    </citation>
    <scope>NUCLEOTIDE SEQUENCE [LARGE SCALE GENOMIC DNA]</scope>
    <source>
        <strain evidence="11">JA-Hopewell-2020-01-JO</strain>
        <tissue evidence="11">Whole body</tissue>
    </source>
</reference>
<evidence type="ECO:0000256" key="8">
    <source>
        <dbReference type="ARBA" id="ARBA00068121"/>
    </source>
</evidence>
<dbReference type="Pfam" id="PF00241">
    <property type="entry name" value="Cofilin_ADF"/>
    <property type="match status" value="1"/>
</dbReference>
<dbReference type="GO" id="GO:0003779">
    <property type="term" value="F:actin binding"/>
    <property type="evidence" value="ECO:0007669"/>
    <property type="project" value="UniProtKB-KW"/>
</dbReference>
<feature type="domain" description="ADF-H" evidence="10">
    <location>
        <begin position="199"/>
        <end position="327"/>
    </location>
</feature>
<gene>
    <name evidence="11" type="ORF">ABEB36_002532</name>
</gene>
<name>A0ABD1F621_HYPHA</name>
<evidence type="ECO:0000256" key="5">
    <source>
        <dbReference type="ARBA" id="ARBA00038052"/>
    </source>
</evidence>
<keyword evidence="2" id="KW-0963">Cytoplasm</keyword>
<proteinExistence type="inferred from homology"/>
<evidence type="ECO:0000256" key="2">
    <source>
        <dbReference type="ARBA" id="ARBA00022490"/>
    </source>
</evidence>
<evidence type="ECO:0000256" key="6">
    <source>
        <dbReference type="ARBA" id="ARBA00058385"/>
    </source>
</evidence>
<comment type="caution">
    <text evidence="11">The sequence shown here is derived from an EMBL/GenBank/DDBJ whole genome shotgun (WGS) entry which is preliminary data.</text>
</comment>
<evidence type="ECO:0000313" key="12">
    <source>
        <dbReference type="Proteomes" id="UP001566132"/>
    </source>
</evidence>
<evidence type="ECO:0000256" key="3">
    <source>
        <dbReference type="ARBA" id="ARBA00023203"/>
    </source>
</evidence>
<keyword evidence="4" id="KW-0206">Cytoskeleton</keyword>
<dbReference type="Gene3D" id="3.40.20.10">
    <property type="entry name" value="Severin"/>
    <property type="match status" value="1"/>
</dbReference>
<dbReference type="FunFam" id="3.40.20.10:FF:000018">
    <property type="entry name" value="Coactosin-like 1"/>
    <property type="match status" value="1"/>
</dbReference>
<accession>A0ABD1F621</accession>
<dbReference type="InterPro" id="IPR029006">
    <property type="entry name" value="ADF-H/Gelsolin-like_dom_sf"/>
</dbReference>
<keyword evidence="3" id="KW-0009">Actin-binding</keyword>
<protein>
    <recommendedName>
        <fullName evidence="8">Coactosin-like protein</fullName>
    </recommendedName>
</protein>
<dbReference type="PANTHER" id="PTHR10829:SF29">
    <property type="entry name" value="COACTOSIN-LIKE PROTEIN"/>
    <property type="match status" value="1"/>
</dbReference>